<evidence type="ECO:0000256" key="2">
    <source>
        <dbReference type="SAM" id="MobiDB-lite"/>
    </source>
</evidence>
<dbReference type="PROSITE" id="PS50086">
    <property type="entry name" value="TBC_RABGAP"/>
    <property type="match status" value="1"/>
</dbReference>
<dbReference type="PANTHER" id="PTHR22957">
    <property type="entry name" value="TBC1 DOMAIN FAMILY MEMBER GTPASE-ACTIVATING PROTEIN"/>
    <property type="match status" value="1"/>
</dbReference>
<feature type="compositionally biased region" description="Acidic residues" evidence="2">
    <location>
        <begin position="658"/>
        <end position="680"/>
    </location>
</feature>
<dbReference type="Pfam" id="PF03398">
    <property type="entry name" value="Ist1"/>
    <property type="match status" value="1"/>
</dbReference>
<comment type="similarity">
    <text evidence="1">Belongs to the IST1 family.</text>
</comment>
<feature type="region of interest" description="Disordered" evidence="2">
    <location>
        <begin position="330"/>
        <end position="349"/>
    </location>
</feature>
<feature type="compositionally biased region" description="Polar residues" evidence="2">
    <location>
        <begin position="848"/>
        <end position="863"/>
    </location>
</feature>
<dbReference type="InterPro" id="IPR035969">
    <property type="entry name" value="Rab-GAP_TBC_sf"/>
</dbReference>
<gene>
    <name evidence="4" type="ORF">LshimejAT787_0206240</name>
</gene>
<feature type="compositionally biased region" description="Low complexity" evidence="2">
    <location>
        <begin position="996"/>
        <end position="1012"/>
    </location>
</feature>
<proteinExistence type="inferred from homology"/>
<evidence type="ECO:0000259" key="3">
    <source>
        <dbReference type="PROSITE" id="PS50086"/>
    </source>
</evidence>
<keyword evidence="5" id="KW-1185">Reference proteome</keyword>
<dbReference type="SUPFAM" id="SSF47923">
    <property type="entry name" value="Ypt/Rab-GAP domain of gyp1p"/>
    <property type="match status" value="2"/>
</dbReference>
<feature type="region of interest" description="Disordered" evidence="2">
    <location>
        <begin position="774"/>
        <end position="1258"/>
    </location>
</feature>
<feature type="compositionally biased region" description="Basic and acidic residues" evidence="2">
    <location>
        <begin position="804"/>
        <end position="823"/>
    </location>
</feature>
<dbReference type="Proteomes" id="UP001063166">
    <property type="component" value="Unassembled WGS sequence"/>
</dbReference>
<feature type="compositionally biased region" description="Basic residues" evidence="2">
    <location>
        <begin position="1099"/>
        <end position="1108"/>
    </location>
</feature>
<dbReference type="EMBL" id="BRPK01000002">
    <property type="protein sequence ID" value="GLB35059.1"/>
    <property type="molecule type" value="Genomic_DNA"/>
</dbReference>
<feature type="compositionally biased region" description="Acidic residues" evidence="2">
    <location>
        <begin position="1226"/>
        <end position="1235"/>
    </location>
</feature>
<dbReference type="Gene3D" id="1.20.1260.60">
    <property type="entry name" value="Vacuolar protein sorting-associated protein Ist1"/>
    <property type="match status" value="1"/>
</dbReference>
<accession>A0A9P3PGH5</accession>
<feature type="compositionally biased region" description="Low complexity" evidence="2">
    <location>
        <begin position="942"/>
        <end position="959"/>
    </location>
</feature>
<dbReference type="PANTHER" id="PTHR22957:SF27">
    <property type="entry name" value="TBC1 DOMAIN FAMILY MEMBER 13"/>
    <property type="match status" value="1"/>
</dbReference>
<evidence type="ECO:0000256" key="1">
    <source>
        <dbReference type="ARBA" id="ARBA00005536"/>
    </source>
</evidence>
<dbReference type="InterPro" id="IPR000195">
    <property type="entry name" value="Rab-GAP-TBC_dom"/>
</dbReference>
<comment type="caution">
    <text evidence="4">The sequence shown here is derived from an EMBL/GenBank/DDBJ whole genome shotgun (WGS) entry which is preliminary data.</text>
</comment>
<feature type="compositionally biased region" description="Low complexity" evidence="2">
    <location>
        <begin position="890"/>
        <end position="921"/>
    </location>
</feature>
<dbReference type="Pfam" id="PF00566">
    <property type="entry name" value="RabGAP-TBC"/>
    <property type="match status" value="1"/>
</dbReference>
<dbReference type="GO" id="GO:0006886">
    <property type="term" value="P:intracellular protein transport"/>
    <property type="evidence" value="ECO:0007669"/>
    <property type="project" value="TreeGrafter"/>
</dbReference>
<feature type="region of interest" description="Disordered" evidence="2">
    <location>
        <begin position="700"/>
        <end position="741"/>
    </location>
</feature>
<reference evidence="4" key="1">
    <citation type="submission" date="2022-07" db="EMBL/GenBank/DDBJ databases">
        <title>The genome of Lyophyllum shimeji provides insight into the initial evolution of ectomycorrhizal fungal genome.</title>
        <authorList>
            <person name="Kobayashi Y."/>
            <person name="Shibata T."/>
            <person name="Hirakawa H."/>
            <person name="Shigenobu S."/>
            <person name="Nishiyama T."/>
            <person name="Yamada A."/>
            <person name="Hasebe M."/>
            <person name="Kawaguchi M."/>
        </authorList>
    </citation>
    <scope>NUCLEOTIDE SEQUENCE</scope>
    <source>
        <strain evidence="4">AT787</strain>
    </source>
</reference>
<name>A0A9P3PGH5_LYOSH</name>
<dbReference type="Gene3D" id="1.10.472.80">
    <property type="entry name" value="Ypt/Rab-GAP domain of gyp1p, domain 3"/>
    <property type="match status" value="1"/>
</dbReference>
<feature type="compositionally biased region" description="Low complexity" evidence="2">
    <location>
        <begin position="718"/>
        <end position="727"/>
    </location>
</feature>
<protein>
    <submittedName>
        <fullName evidence="4">Regulator of Vps4 activity in the MVB pathway</fullName>
    </submittedName>
</protein>
<dbReference type="OrthoDB" id="29853at2759"/>
<dbReference type="AlphaFoldDB" id="A0A9P3PGH5"/>
<evidence type="ECO:0000313" key="4">
    <source>
        <dbReference type="EMBL" id="GLB35059.1"/>
    </source>
</evidence>
<feature type="compositionally biased region" description="Pro residues" evidence="2">
    <location>
        <begin position="705"/>
        <end position="717"/>
    </location>
</feature>
<dbReference type="GO" id="GO:0005096">
    <property type="term" value="F:GTPase activator activity"/>
    <property type="evidence" value="ECO:0007669"/>
    <property type="project" value="TreeGrafter"/>
</dbReference>
<organism evidence="4 5">
    <name type="scientific">Lyophyllum shimeji</name>
    <name type="common">Hon-shimeji</name>
    <name type="synonym">Tricholoma shimeji</name>
    <dbReference type="NCBI Taxonomy" id="47721"/>
    <lineage>
        <taxon>Eukaryota</taxon>
        <taxon>Fungi</taxon>
        <taxon>Dikarya</taxon>
        <taxon>Basidiomycota</taxon>
        <taxon>Agaricomycotina</taxon>
        <taxon>Agaricomycetes</taxon>
        <taxon>Agaricomycetidae</taxon>
        <taxon>Agaricales</taxon>
        <taxon>Tricholomatineae</taxon>
        <taxon>Lyophyllaceae</taxon>
        <taxon>Lyophyllum</taxon>
    </lineage>
</organism>
<feature type="region of interest" description="Disordered" evidence="2">
    <location>
        <begin position="645"/>
        <end position="688"/>
    </location>
</feature>
<feature type="compositionally biased region" description="Basic and acidic residues" evidence="2">
    <location>
        <begin position="1210"/>
        <end position="1225"/>
    </location>
</feature>
<feature type="compositionally biased region" description="Polar residues" evidence="2">
    <location>
        <begin position="870"/>
        <end position="883"/>
    </location>
</feature>
<sequence length="1258" mass="137989">MANAEWQPASVKAQLRLTSLRLGQLQERKDSQGAITRRDIASLLQQRDVGLARAKAQILLQDDALGDLLEVLEMQIGQLLEHFNELDQGGPPTPIIIEAASTLIFSAPHVDSKDLAAVSDLLTKRLGSDFAHSARGNYDNPVAPLIVRAVTAPPPSVETLDAKLEKIAKDCGVQWSPEPRREEIFNTISEALDPQGSTVVDMVELRELCSRGIPDEPRWLRPRVWKLLLGILPSLKASWQAEMTKQRESYYDLVGRLLDPFSTSPSSQPHRSSNAKLLEVSKLLSNVPFGLYNHLVNAPESFEACPLDENALDEIRIGSAQNLDLRLSSLQSRETVEPPTTLAPDTRVESQVNGVPDISLSAPDAKLSAGQNGHTTLLSFQSRTTSHAHEKHLSALLRLLYVHASINPGNLSPHVSSLLVALYAVVNHEVLREDLAHAEADTFWLFEAVVGEFSELEDEGGNIWMKRLSERLAWADADLFGNLQVKGLDPALPHYSYRWLAPLLTHTLPLPSVLPVWDALFCCPTRARDVNPKMDRLLDICTAMLIRARAALFRLGKGGRKSPGLWAEDALALPPPSPLRAWELGDAFLEGMSLLQQYPIEAAGGIDRVLQTASDLGRRREEEAKSAQNDMLSLGARIKATMWKGLTNQESTPGTSPEESEEELSDEDLHEDGNDTETPDQSEPGLTSRLATTVWRGITNQTSMEPPPTPLLPPSPSASPSQSSSAREPPESPRDGSATSKSSLWAYADKLRDSDTVATFAKVSSNWRARAMLGSWGRTANSPPGKEAPRPPLSSRSESFTEGYDTKQDERRRGSLPVIDRHGVYSPPPRPPYFRPPRDSFVLPTDATPLTLSPQQDTQNDSSFMDKTRSLSSTFAALTRTSPSQPPAKSGPRPLLLSPSTSITSPPARPISRSAGSSPAPDRGEWTHVMKLKGHSLHRDSQSSISSLSPSDALRSARSSRTDWDSDNGTSGRRVPLNRKSVSPMAPGFKVRQGRRISGSSSATSSDRGLLSPPLSTQTDLQGWSRVDVTQSPPLTSPPPISSAVIGRKNGDSRFVDPSSGDELPQARKLVRKITPPPAQDQTDDTSDSSVVRAPPRSPRLRSRRHPSRPPTLLIEENTPRQKALPKRKLSNPNSLAVEWPTDDQEVAKTPRATSFDVDEVLAPSPTSSRSLRRSRKVSTEAQERRRKTSTDTSETRPRKISSGQRTRKISSEHKEITKRIRESSAEEGDDEGYDDLLSAYESEEGAEVPSVRRSTQL</sequence>
<evidence type="ECO:0000313" key="5">
    <source>
        <dbReference type="Proteomes" id="UP001063166"/>
    </source>
</evidence>
<dbReference type="InterPro" id="IPR042277">
    <property type="entry name" value="IST1-like"/>
</dbReference>
<feature type="compositionally biased region" description="Pro residues" evidence="2">
    <location>
        <begin position="826"/>
        <end position="835"/>
    </location>
</feature>
<feature type="domain" description="Rab-GAP TBC" evidence="3">
    <location>
        <begin position="215"/>
        <end position="524"/>
    </location>
</feature>
<dbReference type="InterPro" id="IPR005061">
    <property type="entry name" value="Ist1"/>
</dbReference>